<evidence type="ECO:0000313" key="6">
    <source>
        <dbReference type="Proteomes" id="UP000010795"/>
    </source>
</evidence>
<dbReference type="Proteomes" id="UP000010795">
    <property type="component" value="Chromosome"/>
</dbReference>
<dbReference type="AlphaFoldDB" id="L0EIK5"/>
<sequence length="411" mass="46120">MTDERRDERMNERQPEDEGKQKEERLTDDRELKDAFRRKWAAYAKGELAGAELDAFEQELARLEAYQELLQENGDADGGGKENEARIVRRGKWKARFQTALTALALALAFTVASAILTAVYYSWGEPDRVHVYRNVIDHTLAVTDPYGYPGGTSTATKFFFGLEATRPLHIIVGKEQIEAGELTVHFLFSLATRTEAHMYGRISRSVPAFYALGGAHAAMSDWDRLEALPEGTVASAYVSFDRLMETQDVLDAFADKNLDLLWLAVDTGGADGDPHAGVANPPLGFPRYPIWHDDDFTVTEESERRVGFGGKIVSRSAVSPAYEDNDAGVLQRQFMKTLKFLAGHERLVNRITAGRLRLAERMEYLERHGIRHHGAVITGPTKELLGLREEAWVAALKVDEVALWNWVPRE</sequence>
<organism evidence="5 6">
    <name type="scientific">Thermobacillus composti (strain DSM 18247 / JCM 13945 / KWC4)</name>
    <dbReference type="NCBI Taxonomy" id="717605"/>
    <lineage>
        <taxon>Bacteria</taxon>
        <taxon>Bacillati</taxon>
        <taxon>Bacillota</taxon>
        <taxon>Bacilli</taxon>
        <taxon>Bacillales</taxon>
        <taxon>Paenibacillaceae</taxon>
        <taxon>Thermobacillus</taxon>
    </lineage>
</organism>
<keyword evidence="6" id="KW-1185">Reference proteome</keyword>
<feature type="transmembrane region" description="Helical" evidence="2">
    <location>
        <begin position="99"/>
        <end position="124"/>
    </location>
</feature>
<dbReference type="KEGG" id="tco:Theco_3629"/>
<keyword evidence="2" id="KW-1133">Transmembrane helix</keyword>
<keyword evidence="2" id="KW-0472">Membrane</keyword>
<evidence type="ECO:0000256" key="2">
    <source>
        <dbReference type="SAM" id="Phobius"/>
    </source>
</evidence>
<dbReference type="Pfam" id="PF13791">
    <property type="entry name" value="Sigma_reg_C"/>
    <property type="match status" value="1"/>
</dbReference>
<feature type="domain" description="Sigma factor regulator C-terminal" evidence="3">
    <location>
        <begin position="226"/>
        <end position="401"/>
    </location>
</feature>
<dbReference type="eggNOG" id="ENOG502Z96W">
    <property type="taxonomic scope" value="Bacteria"/>
</dbReference>
<evidence type="ECO:0008006" key="7">
    <source>
        <dbReference type="Google" id="ProtNLM"/>
    </source>
</evidence>
<evidence type="ECO:0000259" key="4">
    <source>
        <dbReference type="Pfam" id="PF13800"/>
    </source>
</evidence>
<dbReference type="EMBL" id="CP003255">
    <property type="protein sequence ID" value="AGA59652.1"/>
    <property type="molecule type" value="Genomic_DNA"/>
</dbReference>
<accession>L0EIK5</accession>
<protein>
    <recommendedName>
        <fullName evidence="7">Sigma factor regulator C-terminal domain-containing protein</fullName>
    </recommendedName>
</protein>
<name>L0EIK5_THECK</name>
<reference evidence="6" key="1">
    <citation type="submission" date="2012-01" db="EMBL/GenBank/DDBJ databases">
        <title>Complete sequence of chromosome of Thermobacillus composti KWC4.</title>
        <authorList>
            <person name="Lucas S."/>
            <person name="Han J."/>
            <person name="Lapidus A."/>
            <person name="Cheng J.-F."/>
            <person name="Goodwin L."/>
            <person name="Pitluck S."/>
            <person name="Peters L."/>
            <person name="Ovchinnikova G."/>
            <person name="Teshima H."/>
            <person name="Detter J.C."/>
            <person name="Han C."/>
            <person name="Tapia R."/>
            <person name="Land M."/>
            <person name="Hauser L."/>
            <person name="Kyrpides N."/>
            <person name="Ivanova N."/>
            <person name="Pagani I."/>
            <person name="Anderson I."/>
            <person name="Woyke T."/>
        </authorList>
    </citation>
    <scope>NUCLEOTIDE SEQUENCE [LARGE SCALE GENOMIC DNA]</scope>
    <source>
        <strain evidence="6">DSM 18247 / JCM 13945 / KWC4</strain>
    </source>
</reference>
<feature type="region of interest" description="Disordered" evidence="1">
    <location>
        <begin position="1"/>
        <end position="29"/>
    </location>
</feature>
<keyword evidence="2" id="KW-0812">Transmembrane</keyword>
<dbReference type="InterPro" id="IPR025672">
    <property type="entry name" value="Sigma_reg_C_dom"/>
</dbReference>
<feature type="domain" description="Sigma factor regulator N-terminal" evidence="4">
    <location>
        <begin position="86"/>
        <end position="178"/>
    </location>
</feature>
<proteinExistence type="predicted"/>
<dbReference type="InterPro" id="IPR029101">
    <property type="entry name" value="Sigma_reg_N"/>
</dbReference>
<gene>
    <name evidence="5" type="ordered locus">Theco_3629</name>
</gene>
<evidence type="ECO:0000259" key="3">
    <source>
        <dbReference type="Pfam" id="PF13791"/>
    </source>
</evidence>
<dbReference type="HOGENOM" id="CLU_062776_0_0_9"/>
<dbReference type="Pfam" id="PF13800">
    <property type="entry name" value="Sigma_reg_N"/>
    <property type="match status" value="1"/>
</dbReference>
<evidence type="ECO:0000256" key="1">
    <source>
        <dbReference type="SAM" id="MobiDB-lite"/>
    </source>
</evidence>
<evidence type="ECO:0000313" key="5">
    <source>
        <dbReference type="EMBL" id="AGA59652.1"/>
    </source>
</evidence>